<evidence type="ECO:0000256" key="11">
    <source>
        <dbReference type="ARBA" id="ARBA00023136"/>
    </source>
</evidence>
<feature type="transmembrane region" description="Helical" evidence="12">
    <location>
        <begin position="410"/>
        <end position="435"/>
    </location>
</feature>
<keyword evidence="6 12" id="KW-0109">Calcium transport</keyword>
<feature type="transmembrane region" description="Helical" evidence="12">
    <location>
        <begin position="282"/>
        <end position="301"/>
    </location>
</feature>
<evidence type="ECO:0000256" key="3">
    <source>
        <dbReference type="ARBA" id="ARBA00022448"/>
    </source>
</evidence>
<name>A0AAD5J7E0_ACENE</name>
<evidence type="ECO:0000256" key="4">
    <source>
        <dbReference type="ARBA" id="ARBA00022449"/>
    </source>
</evidence>
<evidence type="ECO:0000256" key="10">
    <source>
        <dbReference type="ARBA" id="ARBA00023065"/>
    </source>
</evidence>
<evidence type="ECO:0000256" key="6">
    <source>
        <dbReference type="ARBA" id="ARBA00022568"/>
    </source>
</evidence>
<dbReference type="InterPro" id="IPR044880">
    <property type="entry name" value="NCX_ion-bd_dom_sf"/>
</dbReference>
<feature type="domain" description="Sodium/calcium exchanger membrane region" evidence="14">
    <location>
        <begin position="344"/>
        <end position="486"/>
    </location>
</feature>
<dbReference type="GO" id="GO:0009705">
    <property type="term" value="C:plant-type vacuole membrane"/>
    <property type="evidence" value="ECO:0007669"/>
    <property type="project" value="TreeGrafter"/>
</dbReference>
<evidence type="ECO:0000256" key="12">
    <source>
        <dbReference type="RuleBase" id="RU365028"/>
    </source>
</evidence>
<evidence type="ECO:0000256" key="1">
    <source>
        <dbReference type="ARBA" id="ARBA00004128"/>
    </source>
</evidence>
<feature type="transmembrane region" description="Helical" evidence="12">
    <location>
        <begin position="441"/>
        <end position="462"/>
    </location>
</feature>
<evidence type="ECO:0000256" key="5">
    <source>
        <dbReference type="ARBA" id="ARBA00022554"/>
    </source>
</evidence>
<dbReference type="InterPro" id="IPR004837">
    <property type="entry name" value="NaCa_Exmemb"/>
</dbReference>
<dbReference type="Proteomes" id="UP001064489">
    <property type="component" value="Chromosome 3"/>
</dbReference>
<feature type="transmembrane region" description="Helical" evidence="12">
    <location>
        <begin position="248"/>
        <end position="270"/>
    </location>
</feature>
<comment type="caution">
    <text evidence="15">The sequence shown here is derived from an EMBL/GenBank/DDBJ whole genome shotgun (WGS) entry which is preliminary data.</text>
</comment>
<dbReference type="Gene3D" id="1.20.1420.30">
    <property type="entry name" value="NCX, central ion-binding region"/>
    <property type="match status" value="2"/>
</dbReference>
<comment type="function">
    <text evidence="12">Vacuolar cation/proton exchanger (CAX). Translocates Ca(2+) and other metal ions into vacuoles using the proton gradient formed by H(+)-ATPase and H(+)-pyrophosphatase.</text>
</comment>
<dbReference type="Pfam" id="PF01699">
    <property type="entry name" value="Na_Ca_ex"/>
    <property type="match status" value="2"/>
</dbReference>
<comment type="caution">
    <text evidence="12">Lacks conserved residue(s) required for the propagation of feature annotation.</text>
</comment>
<evidence type="ECO:0000259" key="14">
    <source>
        <dbReference type="Pfam" id="PF01699"/>
    </source>
</evidence>
<proteinExistence type="inferred from homology"/>
<comment type="subcellular location">
    <subcellularLocation>
        <location evidence="1">Vacuole membrane</location>
        <topology evidence="1">Multi-pass membrane protein</topology>
    </subcellularLocation>
</comment>
<keyword evidence="5 12" id="KW-0926">Vacuole</keyword>
<dbReference type="FunFam" id="1.20.1420.30:FF:000008">
    <property type="entry name" value="Vacuolar cation/proton exchanger"/>
    <property type="match status" value="1"/>
</dbReference>
<evidence type="ECO:0000256" key="13">
    <source>
        <dbReference type="SAM" id="MobiDB-lite"/>
    </source>
</evidence>
<feature type="transmembrane region" description="Helical" evidence="12">
    <location>
        <begin position="212"/>
        <end position="236"/>
    </location>
</feature>
<keyword evidence="4 12" id="KW-0050">Antiport</keyword>
<feature type="transmembrane region" description="Helical" evidence="12">
    <location>
        <begin position="369"/>
        <end position="389"/>
    </location>
</feature>
<sequence length="502" mass="54637">MEAKLRLEGIQSNSSLEMGPLDGRSINELEDESLFSPEPDFQKAIPVCSHENGSISGSLPSYGNKIPVRSHEIGSISGSLPSYGNKIPVRSHENGSISGSLPSYGNKMIPNSVYRSIKTVVFSNKLNLLMPFGPIAIMVHNFTGHMGWVFFLSLLGITPLAERLGYATEQLAFYTGATVGGLLNATFGNATELIISLYALESGMIRVVQLSLLGSILSNMLLVLGCAFFCGGLVFYKKEQKFTKATAVVNSGLLLMAVMGLLFPAVLHYTHTEVHFGKSELALSRFSSCIMLVAYAAYLVFQLKSQKDLYVPLTEEENQSGDGDHDNDDDGGDDEAPEISKWESIIWLSIMTAWISILSEYLVDAIQGASASWGIPISFISVILLPIVGNAAEHASAIMFAMKDKLDISLGVAIGSSTQISMFGIPFCVVIGWIMGRPMDLNFQLFETATLFITVIVVAFFLQEGTSNYFKGLMLILCYLIVAASFFVHEDLISDDDNQLKT</sequence>
<gene>
    <name evidence="15" type="ORF">LWI28_025542</name>
</gene>
<dbReference type="NCBIfam" id="TIGR00846">
    <property type="entry name" value="caca2"/>
    <property type="match status" value="1"/>
</dbReference>
<reference evidence="15" key="2">
    <citation type="submission" date="2023-02" db="EMBL/GenBank/DDBJ databases">
        <authorList>
            <person name="Swenson N.G."/>
            <person name="Wegrzyn J.L."/>
            <person name="Mcevoy S.L."/>
        </authorList>
    </citation>
    <scope>NUCLEOTIDE SEQUENCE</scope>
    <source>
        <strain evidence="15">91603</strain>
        <tissue evidence="15">Leaf</tissue>
    </source>
</reference>
<evidence type="ECO:0000256" key="7">
    <source>
        <dbReference type="ARBA" id="ARBA00022692"/>
    </source>
</evidence>
<evidence type="ECO:0000256" key="9">
    <source>
        <dbReference type="ARBA" id="ARBA00022989"/>
    </source>
</evidence>
<feature type="transmembrane region" description="Helical" evidence="12">
    <location>
        <begin position="142"/>
        <end position="161"/>
    </location>
</feature>
<feature type="transmembrane region" description="Helical" evidence="12">
    <location>
        <begin position="173"/>
        <end position="200"/>
    </location>
</feature>
<dbReference type="GO" id="GO:0006874">
    <property type="term" value="P:intracellular calcium ion homeostasis"/>
    <property type="evidence" value="ECO:0007669"/>
    <property type="project" value="TreeGrafter"/>
</dbReference>
<keyword evidence="11 12" id="KW-0472">Membrane</keyword>
<dbReference type="InterPro" id="IPR004798">
    <property type="entry name" value="CAX-like"/>
</dbReference>
<dbReference type="InterPro" id="IPR004713">
    <property type="entry name" value="CaH_exchang"/>
</dbReference>
<keyword evidence="3 12" id="KW-0813">Transport</keyword>
<feature type="domain" description="Sodium/calcium exchanger membrane region" evidence="14">
    <location>
        <begin position="148"/>
        <end position="303"/>
    </location>
</feature>
<feature type="region of interest" description="Disordered" evidence="13">
    <location>
        <begin position="315"/>
        <end position="334"/>
    </location>
</feature>
<evidence type="ECO:0000313" key="16">
    <source>
        <dbReference type="Proteomes" id="UP001064489"/>
    </source>
</evidence>
<dbReference type="PANTHER" id="PTHR31503">
    <property type="entry name" value="VACUOLAR CALCIUM ION TRANSPORTER"/>
    <property type="match status" value="1"/>
</dbReference>
<feature type="transmembrane region" description="Helical" evidence="12">
    <location>
        <begin position="469"/>
        <end position="488"/>
    </location>
</feature>
<comment type="similarity">
    <text evidence="2">Belongs to the Ca(2+):cation antiporter (CaCA) (TC 2.A.19) family. Cation/proton exchanger (CAX) subfamily.</text>
</comment>
<dbReference type="EMBL" id="JAJSOW010000100">
    <property type="protein sequence ID" value="KAI9187209.1"/>
    <property type="molecule type" value="Genomic_DNA"/>
</dbReference>
<reference evidence="15" key="1">
    <citation type="journal article" date="2022" name="Plant J.">
        <title>Strategies of tolerance reflected in two North American maple genomes.</title>
        <authorList>
            <person name="McEvoy S.L."/>
            <person name="Sezen U.U."/>
            <person name="Trouern-Trend A."/>
            <person name="McMahon S.M."/>
            <person name="Schaberg P.G."/>
            <person name="Yang J."/>
            <person name="Wegrzyn J.L."/>
            <person name="Swenson N.G."/>
        </authorList>
    </citation>
    <scope>NUCLEOTIDE SEQUENCE</scope>
    <source>
        <strain evidence="15">91603</strain>
    </source>
</reference>
<dbReference type="AlphaFoldDB" id="A0AAD5J7E0"/>
<evidence type="ECO:0000256" key="2">
    <source>
        <dbReference type="ARBA" id="ARBA00008248"/>
    </source>
</evidence>
<evidence type="ECO:0000313" key="15">
    <source>
        <dbReference type="EMBL" id="KAI9187209.1"/>
    </source>
</evidence>
<keyword evidence="10 12" id="KW-0406">Ion transport</keyword>
<organism evidence="15 16">
    <name type="scientific">Acer negundo</name>
    <name type="common">Box elder</name>
    <dbReference type="NCBI Taxonomy" id="4023"/>
    <lineage>
        <taxon>Eukaryota</taxon>
        <taxon>Viridiplantae</taxon>
        <taxon>Streptophyta</taxon>
        <taxon>Embryophyta</taxon>
        <taxon>Tracheophyta</taxon>
        <taxon>Spermatophyta</taxon>
        <taxon>Magnoliopsida</taxon>
        <taxon>eudicotyledons</taxon>
        <taxon>Gunneridae</taxon>
        <taxon>Pentapetalae</taxon>
        <taxon>rosids</taxon>
        <taxon>malvids</taxon>
        <taxon>Sapindales</taxon>
        <taxon>Sapindaceae</taxon>
        <taxon>Hippocastanoideae</taxon>
        <taxon>Acereae</taxon>
        <taxon>Acer</taxon>
    </lineage>
</organism>
<protein>
    <recommendedName>
        <fullName evidence="12">Vacuolar cation/proton exchanger</fullName>
    </recommendedName>
</protein>
<accession>A0AAD5J7E0</accession>
<feature type="transmembrane region" description="Helical" evidence="12">
    <location>
        <begin position="345"/>
        <end position="363"/>
    </location>
</feature>
<dbReference type="NCBIfam" id="TIGR00378">
    <property type="entry name" value="cax"/>
    <property type="match status" value="1"/>
</dbReference>
<evidence type="ECO:0000256" key="8">
    <source>
        <dbReference type="ARBA" id="ARBA00022837"/>
    </source>
</evidence>
<keyword evidence="16" id="KW-1185">Reference proteome</keyword>
<dbReference type="PANTHER" id="PTHR31503:SF48">
    <property type="entry name" value="VACUOLAR CATION_PROTON EXCHANGER 2"/>
    <property type="match status" value="1"/>
</dbReference>
<keyword evidence="9 12" id="KW-1133">Transmembrane helix</keyword>
<keyword evidence="7 12" id="KW-0812">Transmembrane</keyword>
<dbReference type="FunFam" id="1.20.1420.30:FF:000012">
    <property type="entry name" value="Vacuolar cation/proton exchanger"/>
    <property type="match status" value="1"/>
</dbReference>
<keyword evidence="8 12" id="KW-0106">Calcium</keyword>
<dbReference type="GO" id="GO:0015369">
    <property type="term" value="F:calcium:proton antiporter activity"/>
    <property type="evidence" value="ECO:0007669"/>
    <property type="project" value="UniProtKB-UniRule"/>
</dbReference>